<dbReference type="EMBL" id="JAPMXC010000003">
    <property type="protein sequence ID" value="MCY0388277.1"/>
    <property type="molecule type" value="Genomic_DNA"/>
</dbReference>
<evidence type="ECO:0000256" key="1">
    <source>
        <dbReference type="SAM" id="MobiDB-lite"/>
    </source>
</evidence>
<reference evidence="2" key="1">
    <citation type="submission" date="2022-11" db="EMBL/GenBank/DDBJ databases">
        <title>Robbsia betulipollinis sp. nov., isolated from pollen of birch (Betula pendula).</title>
        <authorList>
            <person name="Shi H."/>
            <person name="Ambika Manirajan B."/>
            <person name="Ratering S."/>
            <person name="Geissler-Plaum R."/>
            <person name="Schnell S."/>
        </authorList>
    </citation>
    <scope>NUCLEOTIDE SEQUENCE</scope>
    <source>
        <strain evidence="2">Bb-Pol-6</strain>
    </source>
</reference>
<dbReference type="RefSeq" id="WP_267848170.1">
    <property type="nucleotide sequence ID" value="NZ_JAPMXC010000003.1"/>
</dbReference>
<sequence length="1290" mass="141398">MLQHIACTDPVSLESPRAPYFANDAPLGSGLSISSASSAFSYAQACIDVDWGGLDANEKTGRGLACALVAANVTMQDAIEQVRASRHWSIAAWRAGNTSVARAAAWRDAPETTRTPLRTLTRLAALVERSVAASGEDVVARARTLLQGAHITFDNPESLYARQLWLDVDDWLDLRALAKRRFSPVELLGHAYRWCGLDLATDLSPRYLPLAPFDHCAVDLAALLHAKTRGAVPGLTALTDFTAPRAAFDRKLRHDLCVRARGAALVTISGRAPPARGVWFDGVALHGAAGMNLTALARHLAPDDAQLGALHERLSRAVQAHCRPAARARAALEELLRKRFKVLQESTDYPFGTPHQSLATILLRLGPLHGVDVHNVGDPEALLQRYQALETAWHAAPRYPVAPHLAAAFHLAQSRDVLLHDDSRSFEAQLIARVRQEFESRIDTPRMRPFVSRWLAERHLALWHDLPRMVHAAGLASAPFPLREAAREYRRLEALPERLAVAPGAAGATALGTYLADGVMAYGAVPVRETLPPHEVFGIIREIGEARLRERQRLHRHAAWRRHDAVPAAPRRRRAASADGAELAHGVLHAVTRVLIVPHLVEQSQEPDATALDFVPLLGSAYTLGKGLWQRDAKQALRGAFAFGLDILFIWVGGATERIVARRAARLVSEVGLTPHEPRALAMLSGLGDLLDVAHPGELPAGNVRVNVDACAVERVDEPPSPFPRTGPSANSPKRGPASAVSLEHFLTRRRAPRSRAGEPEPLYGPASASRPPHGSIVQFALREPLRMLLRASSDETPSGPGAGGFLERATVAKARDFVQTRDFIEHIRGAAKSETAPRVSDLLQLDAGADTRIQDDFRTVHAVLQGLCERSQTLRALLRAALNANANGARRFTLRFMNASPPKCDLQNRLIVLPPVAQPLEMRYVDARGLTPFQHERAWLHEFVHALTGIEDVSREERMGHRGAVVYFTDRILFEAGPELPERVMYQHAKGAFASGHARLPDPVIDAARQEAAETALAEDTFLDTLLRRRMQWGGTETILGTPVERRLTVEQVVALRREIDAGAPAVGGAGKPPRRAALFASLRHFFQVSVAGGDALADAIARGARLTEIVGTLYREDDFFCFLMNRWQGSDIARPHWKVRWEAHRETHRETHREVTPAASAASGMQGWSIDRGARRLVFHETGLFYASQRGPRLLEEDRRLVGALVELVTPAAGDVPAHMASRLNRGLRVYLENRGMALLRPTPRGDPDPPQRISAEWHADAAAPWPSLGKARRAAEAEDAWLARNAT</sequence>
<dbReference type="Proteomes" id="UP001082899">
    <property type="component" value="Unassembled WGS sequence"/>
</dbReference>
<name>A0ABT3ZPS5_9BURK</name>
<organism evidence="2 3">
    <name type="scientific">Robbsia betulipollinis</name>
    <dbReference type="NCBI Taxonomy" id="2981849"/>
    <lineage>
        <taxon>Bacteria</taxon>
        <taxon>Pseudomonadati</taxon>
        <taxon>Pseudomonadota</taxon>
        <taxon>Betaproteobacteria</taxon>
        <taxon>Burkholderiales</taxon>
        <taxon>Burkholderiaceae</taxon>
        <taxon>Robbsia</taxon>
    </lineage>
</organism>
<protein>
    <submittedName>
        <fullName evidence="2">Uncharacterized protein</fullName>
    </submittedName>
</protein>
<evidence type="ECO:0000313" key="2">
    <source>
        <dbReference type="EMBL" id="MCY0388277.1"/>
    </source>
</evidence>
<keyword evidence="3" id="KW-1185">Reference proteome</keyword>
<accession>A0ABT3ZPS5</accession>
<comment type="caution">
    <text evidence="2">The sequence shown here is derived from an EMBL/GenBank/DDBJ whole genome shotgun (WGS) entry which is preliminary data.</text>
</comment>
<gene>
    <name evidence="2" type="ORF">OVY01_13735</name>
</gene>
<evidence type="ECO:0000313" key="3">
    <source>
        <dbReference type="Proteomes" id="UP001082899"/>
    </source>
</evidence>
<proteinExistence type="predicted"/>
<feature type="region of interest" description="Disordered" evidence="1">
    <location>
        <begin position="717"/>
        <end position="774"/>
    </location>
</feature>